<keyword evidence="2" id="KW-1185">Reference proteome</keyword>
<comment type="caution">
    <text evidence="1">The sequence shown here is derived from an EMBL/GenBank/DDBJ whole genome shotgun (WGS) entry which is preliminary data.</text>
</comment>
<dbReference type="EMBL" id="JBJUIK010000010">
    <property type="protein sequence ID" value="KAL3516287.1"/>
    <property type="molecule type" value="Genomic_DNA"/>
</dbReference>
<dbReference type="AlphaFoldDB" id="A0ABD2ZDU9"/>
<reference evidence="1 2" key="1">
    <citation type="submission" date="2024-11" db="EMBL/GenBank/DDBJ databases">
        <title>A near-complete genome assembly of Cinchona calisaya.</title>
        <authorList>
            <person name="Lian D.C."/>
            <person name="Zhao X.W."/>
            <person name="Wei L."/>
        </authorList>
    </citation>
    <scope>NUCLEOTIDE SEQUENCE [LARGE SCALE GENOMIC DNA]</scope>
    <source>
        <tissue evidence="1">Nenye</tissue>
    </source>
</reference>
<evidence type="ECO:0000313" key="2">
    <source>
        <dbReference type="Proteomes" id="UP001630127"/>
    </source>
</evidence>
<accession>A0ABD2ZDU9</accession>
<gene>
    <name evidence="1" type="ORF">ACH5RR_023189</name>
</gene>
<name>A0ABD2ZDU9_9GENT</name>
<evidence type="ECO:0000313" key="1">
    <source>
        <dbReference type="EMBL" id="KAL3516287.1"/>
    </source>
</evidence>
<protein>
    <submittedName>
        <fullName evidence="1">Uncharacterized protein</fullName>
    </submittedName>
</protein>
<organism evidence="1 2">
    <name type="scientific">Cinchona calisaya</name>
    <dbReference type="NCBI Taxonomy" id="153742"/>
    <lineage>
        <taxon>Eukaryota</taxon>
        <taxon>Viridiplantae</taxon>
        <taxon>Streptophyta</taxon>
        <taxon>Embryophyta</taxon>
        <taxon>Tracheophyta</taxon>
        <taxon>Spermatophyta</taxon>
        <taxon>Magnoliopsida</taxon>
        <taxon>eudicotyledons</taxon>
        <taxon>Gunneridae</taxon>
        <taxon>Pentapetalae</taxon>
        <taxon>asterids</taxon>
        <taxon>lamiids</taxon>
        <taxon>Gentianales</taxon>
        <taxon>Rubiaceae</taxon>
        <taxon>Cinchonoideae</taxon>
        <taxon>Cinchoneae</taxon>
        <taxon>Cinchona</taxon>
    </lineage>
</organism>
<dbReference type="Proteomes" id="UP001630127">
    <property type="component" value="Unassembled WGS sequence"/>
</dbReference>
<proteinExistence type="predicted"/>
<sequence>MEVVKLGTNMSQFTFGDPRDMNKIGNVIGKTNRVIIPVTEGHQIRKNEGSSGVMVRLEYNLDNQLLINGDFRKVKLDDRNGEQSRTVTQAGKGEMTIMEERNELAEKEIAIAMEMDQCLGETK</sequence>